<organism evidence="1">
    <name type="scientific">Anguilla anguilla</name>
    <name type="common">European freshwater eel</name>
    <name type="synonym">Muraena anguilla</name>
    <dbReference type="NCBI Taxonomy" id="7936"/>
    <lineage>
        <taxon>Eukaryota</taxon>
        <taxon>Metazoa</taxon>
        <taxon>Chordata</taxon>
        <taxon>Craniata</taxon>
        <taxon>Vertebrata</taxon>
        <taxon>Euteleostomi</taxon>
        <taxon>Actinopterygii</taxon>
        <taxon>Neopterygii</taxon>
        <taxon>Teleostei</taxon>
        <taxon>Anguilliformes</taxon>
        <taxon>Anguillidae</taxon>
        <taxon>Anguilla</taxon>
    </lineage>
</organism>
<proteinExistence type="predicted"/>
<evidence type="ECO:0000313" key="1">
    <source>
        <dbReference type="EMBL" id="JAH45189.1"/>
    </source>
</evidence>
<sequence>MKESCKNTTQVKLHRDIATSVWSL</sequence>
<dbReference type="EMBL" id="GBXM01063388">
    <property type="protein sequence ID" value="JAH45189.1"/>
    <property type="molecule type" value="Transcribed_RNA"/>
</dbReference>
<protein>
    <submittedName>
        <fullName evidence="1">Uncharacterized protein</fullName>
    </submittedName>
</protein>
<reference evidence="1" key="1">
    <citation type="submission" date="2014-11" db="EMBL/GenBank/DDBJ databases">
        <authorList>
            <person name="Amaro Gonzalez C."/>
        </authorList>
    </citation>
    <scope>NUCLEOTIDE SEQUENCE</scope>
</reference>
<accession>A0A0E9SUY9</accession>
<reference evidence="1" key="2">
    <citation type="journal article" date="2015" name="Fish Shellfish Immunol.">
        <title>Early steps in the European eel (Anguilla anguilla)-Vibrio vulnificus interaction in the gills: Role of the RtxA13 toxin.</title>
        <authorList>
            <person name="Callol A."/>
            <person name="Pajuelo D."/>
            <person name="Ebbesson L."/>
            <person name="Teles M."/>
            <person name="MacKenzie S."/>
            <person name="Amaro C."/>
        </authorList>
    </citation>
    <scope>NUCLEOTIDE SEQUENCE</scope>
</reference>
<name>A0A0E9SUY9_ANGAN</name>
<dbReference type="AlphaFoldDB" id="A0A0E9SUY9"/>